<dbReference type="GO" id="GO:0005829">
    <property type="term" value="C:cytosol"/>
    <property type="evidence" value="ECO:0007669"/>
    <property type="project" value="TreeGrafter"/>
</dbReference>
<organism evidence="2 3">
    <name type="scientific">Tenuifilum thalassicum</name>
    <dbReference type="NCBI Taxonomy" id="2590900"/>
    <lineage>
        <taxon>Bacteria</taxon>
        <taxon>Pseudomonadati</taxon>
        <taxon>Bacteroidota</taxon>
        <taxon>Bacteroidia</taxon>
        <taxon>Bacteroidales</taxon>
        <taxon>Tenuifilaceae</taxon>
        <taxon>Tenuifilum</taxon>
    </lineage>
</organism>
<gene>
    <name evidence="2" type="primary">yaaA</name>
    <name evidence="2" type="ORF">FHG85_03745</name>
</gene>
<proteinExistence type="inferred from homology"/>
<dbReference type="Pfam" id="PF03883">
    <property type="entry name" value="H2O2_YaaD"/>
    <property type="match status" value="1"/>
</dbReference>
<dbReference type="HAMAP" id="MF_00652">
    <property type="entry name" value="UPF0246"/>
    <property type="match status" value="1"/>
</dbReference>
<dbReference type="AlphaFoldDB" id="A0A7D3XD20"/>
<dbReference type="GO" id="GO:0033194">
    <property type="term" value="P:response to hydroperoxide"/>
    <property type="evidence" value="ECO:0007669"/>
    <property type="project" value="TreeGrafter"/>
</dbReference>
<evidence type="ECO:0000256" key="1">
    <source>
        <dbReference type="HAMAP-Rule" id="MF_00652"/>
    </source>
</evidence>
<evidence type="ECO:0000313" key="2">
    <source>
        <dbReference type="EMBL" id="QKG79412.1"/>
    </source>
</evidence>
<keyword evidence="3" id="KW-1185">Reference proteome</keyword>
<accession>A0A7D3XD20</accession>
<dbReference type="PANTHER" id="PTHR30283">
    <property type="entry name" value="PEROXIDE STRESS RESPONSE PROTEIN YAAA"/>
    <property type="match status" value="1"/>
</dbReference>
<dbReference type="KEGG" id="ttz:FHG85_03745"/>
<protein>
    <recommendedName>
        <fullName evidence="1">UPF0246 protein FHG85_03745</fullName>
    </recommendedName>
</protein>
<dbReference type="EMBL" id="CP041345">
    <property type="protein sequence ID" value="QKG79412.1"/>
    <property type="molecule type" value="Genomic_DNA"/>
</dbReference>
<dbReference type="Proteomes" id="UP000500961">
    <property type="component" value="Chromosome"/>
</dbReference>
<sequence>MSKQTNFKIILSPAKKINDKVEYNDLEYSKPEFLEGARDIVRYIQTLNQNELGKLLGVSQKLLELNYMRYAMWNESASNSHPAIFAFAGEVYRGINVADFSKEELRFINDTVFILSGLYGALRPLDLIQPYRLEMGTKIKFNRFNSLYQYWGKTITNFMLQQVGNGYLVNLASNEYSRVVDKKVFGDKVINIEFKEYKPNGLKVVPIYSKRARGLMTRFVAKNQLTDVNQLKLFDLEGYSYSDTLSSKSTWVFIR</sequence>
<evidence type="ECO:0000313" key="3">
    <source>
        <dbReference type="Proteomes" id="UP000500961"/>
    </source>
</evidence>
<dbReference type="PANTHER" id="PTHR30283:SF4">
    <property type="entry name" value="PEROXIDE STRESS RESISTANCE PROTEIN YAAA"/>
    <property type="match status" value="1"/>
</dbReference>
<name>A0A7D3XD20_9BACT</name>
<reference evidence="2 3" key="1">
    <citation type="submission" date="2019-07" db="EMBL/GenBank/DDBJ databases">
        <title>Thalassofilum flectens gen. nov., sp. nov., a novel moderate thermophilic anaerobe from a shallow sea hot spring in Kunashir Island (Russia), representing a new family in the order Bacteroidales, and proposal of Thalassofilacea fam. nov.</title>
        <authorList>
            <person name="Kochetkova T.V."/>
            <person name="Podosokorskaya O.A."/>
            <person name="Novikov A."/>
            <person name="Elcheninov A.G."/>
            <person name="Toshchakov S.V."/>
            <person name="Kublanov I.V."/>
        </authorList>
    </citation>
    <scope>NUCLEOTIDE SEQUENCE [LARGE SCALE GENOMIC DNA]</scope>
    <source>
        <strain evidence="2 3">38-H</strain>
    </source>
</reference>
<dbReference type="InterPro" id="IPR005583">
    <property type="entry name" value="YaaA"/>
</dbReference>
<comment type="similarity">
    <text evidence="1">Belongs to the UPF0246 family.</text>
</comment>
<dbReference type="RefSeq" id="WP_173073117.1">
    <property type="nucleotide sequence ID" value="NZ_CP041345.1"/>
</dbReference>
<dbReference type="NCBIfam" id="NF002542">
    <property type="entry name" value="PRK02101.1-3"/>
    <property type="match status" value="1"/>
</dbReference>